<dbReference type="EMBL" id="JAQIZZ010000006">
    <property type="protein sequence ID" value="KAJ5538380.1"/>
    <property type="molecule type" value="Genomic_DNA"/>
</dbReference>
<keyword evidence="4" id="KW-1185">Reference proteome</keyword>
<evidence type="ECO:0000313" key="3">
    <source>
        <dbReference type="EMBL" id="KAJ5538380.1"/>
    </source>
</evidence>
<gene>
    <name evidence="3" type="ORF">N7494_007859</name>
</gene>
<dbReference type="Gene3D" id="3.30.559.10">
    <property type="entry name" value="Chloramphenicol acetyltransferase-like domain"/>
    <property type="match status" value="2"/>
</dbReference>
<proteinExistence type="predicted"/>
<organism evidence="3 4">
    <name type="scientific">Penicillium frequentans</name>
    <dbReference type="NCBI Taxonomy" id="3151616"/>
    <lineage>
        <taxon>Eukaryota</taxon>
        <taxon>Fungi</taxon>
        <taxon>Dikarya</taxon>
        <taxon>Ascomycota</taxon>
        <taxon>Pezizomycotina</taxon>
        <taxon>Eurotiomycetes</taxon>
        <taxon>Eurotiomycetidae</taxon>
        <taxon>Eurotiales</taxon>
        <taxon>Aspergillaceae</taxon>
        <taxon>Penicillium</taxon>
    </lineage>
</organism>
<name>A0AAD6CTW7_9EURO</name>
<dbReference type="AlphaFoldDB" id="A0AAD6CTW7"/>
<keyword evidence="2" id="KW-0012">Acyltransferase</keyword>
<dbReference type="InterPro" id="IPR023213">
    <property type="entry name" value="CAT-like_dom_sf"/>
</dbReference>
<comment type="caution">
    <text evidence="3">The sequence shown here is derived from an EMBL/GenBank/DDBJ whole genome shotgun (WGS) entry which is preliminary data.</text>
</comment>
<accession>A0AAD6CTW7</accession>
<dbReference type="Proteomes" id="UP001220324">
    <property type="component" value="Unassembled WGS sequence"/>
</dbReference>
<dbReference type="PANTHER" id="PTHR31642:SF270">
    <property type="entry name" value="O-ACYLTRANSFERASE AUSQ"/>
    <property type="match status" value="1"/>
</dbReference>
<protein>
    <submittedName>
        <fullName evidence="3">Uncharacterized protein</fullName>
    </submittedName>
</protein>
<evidence type="ECO:0000256" key="2">
    <source>
        <dbReference type="ARBA" id="ARBA00023315"/>
    </source>
</evidence>
<sequence length="418" mass="46600">MECFLYDRCQHVFPPIFDPYVLSPLDHMTGPIHLSPCFTFHPDNPHEAVLALEIGIQRLISLLPFLAGNVALSRQLQSKENVREVQPATLEFLREHPLFKVRHHNMSISPMKPGPTLSRDVMMTDEFVPTETAMAMGDQIPIFRAQANAMRDGIIICFSFYHMVLDGFGFCNAMKCLADCCRSPDLTSLSTDSCKEAQARRTIFEAALDSNTRQEQHSHFGEYYGDVNATPNITPESPISRGFTLDAARVESLQNACNALLRRQSDTDVVLSKNVIVSSLMWLCFIRSRYRSLPTKSHSEKDAIPEKSCLTMAVDVRNLLQLPLSYMGNAVLGIQIFTEPEAISACPVQSNGESIVAKDMSSNDVAIIANFARQTQETTQKITGTYVKGEISHRCASNDWASYARPGDISVRVTSLIE</sequence>
<keyword evidence="1" id="KW-0808">Transferase</keyword>
<reference evidence="3 4" key="1">
    <citation type="journal article" date="2023" name="IMA Fungus">
        <title>Comparative genomic study of the Penicillium genus elucidates a diverse pangenome and 15 lateral gene transfer events.</title>
        <authorList>
            <person name="Petersen C."/>
            <person name="Sorensen T."/>
            <person name="Nielsen M.R."/>
            <person name="Sondergaard T.E."/>
            <person name="Sorensen J.L."/>
            <person name="Fitzpatrick D.A."/>
            <person name="Frisvad J.C."/>
            <person name="Nielsen K.L."/>
        </authorList>
    </citation>
    <scope>NUCLEOTIDE SEQUENCE [LARGE SCALE GENOMIC DNA]</scope>
    <source>
        <strain evidence="3 4">IBT 35679</strain>
    </source>
</reference>
<dbReference type="InterPro" id="IPR050317">
    <property type="entry name" value="Plant_Fungal_Acyltransferase"/>
</dbReference>
<evidence type="ECO:0000256" key="1">
    <source>
        <dbReference type="ARBA" id="ARBA00022679"/>
    </source>
</evidence>
<evidence type="ECO:0000313" key="4">
    <source>
        <dbReference type="Proteomes" id="UP001220324"/>
    </source>
</evidence>
<dbReference type="GO" id="GO:0016747">
    <property type="term" value="F:acyltransferase activity, transferring groups other than amino-acyl groups"/>
    <property type="evidence" value="ECO:0007669"/>
    <property type="project" value="TreeGrafter"/>
</dbReference>
<dbReference type="PANTHER" id="PTHR31642">
    <property type="entry name" value="TRICHOTHECENE 3-O-ACETYLTRANSFERASE"/>
    <property type="match status" value="1"/>
</dbReference>
<dbReference type="Pfam" id="PF02458">
    <property type="entry name" value="Transferase"/>
    <property type="match status" value="1"/>
</dbReference>